<evidence type="ECO:0000313" key="3">
    <source>
        <dbReference type="Proteomes" id="UP000243468"/>
    </source>
</evidence>
<dbReference type="AlphaFoldDB" id="A0A1G6JQS0"/>
<dbReference type="OrthoDB" id="8611311at2"/>
<dbReference type="Pfam" id="PF09361">
    <property type="entry name" value="Phasin_2"/>
    <property type="match status" value="1"/>
</dbReference>
<accession>A0A1G6JQS0</accession>
<dbReference type="InterPro" id="IPR014176">
    <property type="entry name" value="Phasin_subfam-3"/>
</dbReference>
<evidence type="ECO:0000259" key="1">
    <source>
        <dbReference type="Pfam" id="PF09361"/>
    </source>
</evidence>
<dbReference type="EMBL" id="FMYO01000004">
    <property type="protein sequence ID" value="SDC21043.1"/>
    <property type="molecule type" value="Genomic_DNA"/>
</dbReference>
<reference evidence="3" key="1">
    <citation type="submission" date="2016-09" db="EMBL/GenBank/DDBJ databases">
        <authorList>
            <person name="Varghese N."/>
            <person name="Submissions S."/>
        </authorList>
    </citation>
    <scope>NUCLEOTIDE SEQUENCE [LARGE SCALE GENOMIC DNA]</scope>
    <source>
        <strain evidence="3">ANC 4667</strain>
    </source>
</reference>
<evidence type="ECO:0000313" key="2">
    <source>
        <dbReference type="EMBL" id="SDC21043.1"/>
    </source>
</evidence>
<dbReference type="STRING" id="1226327.SAMN05421732_10439"/>
<proteinExistence type="predicted"/>
<gene>
    <name evidence="2" type="ORF">SAMN05421732_10439</name>
</gene>
<dbReference type="Proteomes" id="UP000243468">
    <property type="component" value="Unassembled WGS sequence"/>
</dbReference>
<keyword evidence="3" id="KW-1185">Reference proteome</keyword>
<dbReference type="RefSeq" id="WP_086197569.1">
    <property type="nucleotide sequence ID" value="NZ_BAABKJ010000010.1"/>
</dbReference>
<name>A0A1G6JQS0_9GAMM</name>
<protein>
    <submittedName>
        <fullName evidence="2">Phasin family protein</fullName>
    </submittedName>
</protein>
<feature type="domain" description="Phasin" evidence="1">
    <location>
        <begin position="10"/>
        <end position="109"/>
    </location>
</feature>
<organism evidence="2 3">
    <name type="scientific">Acinetobacter kookii</name>
    <dbReference type="NCBI Taxonomy" id="1226327"/>
    <lineage>
        <taxon>Bacteria</taxon>
        <taxon>Pseudomonadati</taxon>
        <taxon>Pseudomonadota</taxon>
        <taxon>Gammaproteobacteria</taxon>
        <taxon>Moraxellales</taxon>
        <taxon>Moraxellaceae</taxon>
        <taxon>Acinetobacter</taxon>
    </lineage>
</organism>
<dbReference type="NCBIfam" id="TIGR02809">
    <property type="entry name" value="phasin_3"/>
    <property type="match status" value="1"/>
</dbReference>
<dbReference type="InterPro" id="IPR018968">
    <property type="entry name" value="Phasin"/>
</dbReference>
<sequence>MLYGDIFSNMNAQYKNMFEPYAKFNSLVAKNFADLTNLQLNAARHYADITLSQVFANSEVKDMQSMINCGMKQVETMSKLSQQMIDDGQKLASLATEFKAEFDKLVSESMPNNK</sequence>